<evidence type="ECO:0000313" key="3">
    <source>
        <dbReference type="Proteomes" id="UP000243975"/>
    </source>
</evidence>
<reference evidence="2 3" key="1">
    <citation type="journal article" date="2016" name="Sci. Rep.">
        <title>The genome sequence of the outbreeding globe artichoke constructed de novo incorporating a phase-aware low-pass sequencing strategy of F1 progeny.</title>
        <authorList>
            <person name="Scaglione D."/>
            <person name="Reyes-Chin-Wo S."/>
            <person name="Acquadro A."/>
            <person name="Froenicke L."/>
            <person name="Portis E."/>
            <person name="Beitel C."/>
            <person name="Tirone M."/>
            <person name="Mauro R."/>
            <person name="Lo Monaco A."/>
            <person name="Mauromicale G."/>
            <person name="Faccioli P."/>
            <person name="Cattivelli L."/>
            <person name="Rieseberg L."/>
            <person name="Michelmore R."/>
            <person name="Lanteri S."/>
        </authorList>
    </citation>
    <scope>NUCLEOTIDE SEQUENCE [LARGE SCALE GENOMIC DNA]</scope>
    <source>
        <strain evidence="2">2C</strain>
    </source>
</reference>
<feature type="region of interest" description="Disordered" evidence="1">
    <location>
        <begin position="44"/>
        <end position="70"/>
    </location>
</feature>
<keyword evidence="3" id="KW-1185">Reference proteome</keyword>
<dbReference type="Proteomes" id="UP000243975">
    <property type="component" value="Unassembled WGS sequence"/>
</dbReference>
<dbReference type="Gramene" id="KVH93737">
    <property type="protein sequence ID" value="KVH93737"/>
    <property type="gene ID" value="Ccrd_004210"/>
</dbReference>
<gene>
    <name evidence="2" type="ORF">Ccrd_004210</name>
</gene>
<proteinExistence type="predicted"/>
<dbReference type="AlphaFoldDB" id="A0A103XN12"/>
<evidence type="ECO:0000256" key="1">
    <source>
        <dbReference type="SAM" id="MobiDB-lite"/>
    </source>
</evidence>
<protein>
    <submittedName>
        <fullName evidence="2">Uncharacterized protein</fullName>
    </submittedName>
</protein>
<comment type="caution">
    <text evidence="2">The sequence shown here is derived from an EMBL/GenBank/DDBJ whole genome shotgun (WGS) entry which is preliminary data.</text>
</comment>
<accession>A0A103XN12</accession>
<sequence>MVEVVLRFQVSGRGEGKERTVKKFSSPKIPVLFHGKELQVMGGGSGINNGNVGGGRTYNPPAFKELQQQN</sequence>
<feature type="compositionally biased region" description="Gly residues" evidence="1">
    <location>
        <begin position="44"/>
        <end position="56"/>
    </location>
</feature>
<name>A0A103XN12_CYNCS</name>
<evidence type="ECO:0000313" key="2">
    <source>
        <dbReference type="EMBL" id="KVH93737.1"/>
    </source>
</evidence>
<dbReference type="EMBL" id="LEKV01004609">
    <property type="protein sequence ID" value="KVH93737.1"/>
    <property type="molecule type" value="Genomic_DNA"/>
</dbReference>
<organism evidence="2 3">
    <name type="scientific">Cynara cardunculus var. scolymus</name>
    <name type="common">Globe artichoke</name>
    <name type="synonym">Cynara scolymus</name>
    <dbReference type="NCBI Taxonomy" id="59895"/>
    <lineage>
        <taxon>Eukaryota</taxon>
        <taxon>Viridiplantae</taxon>
        <taxon>Streptophyta</taxon>
        <taxon>Embryophyta</taxon>
        <taxon>Tracheophyta</taxon>
        <taxon>Spermatophyta</taxon>
        <taxon>Magnoliopsida</taxon>
        <taxon>eudicotyledons</taxon>
        <taxon>Gunneridae</taxon>
        <taxon>Pentapetalae</taxon>
        <taxon>asterids</taxon>
        <taxon>campanulids</taxon>
        <taxon>Asterales</taxon>
        <taxon>Asteraceae</taxon>
        <taxon>Carduoideae</taxon>
        <taxon>Cardueae</taxon>
        <taxon>Carduinae</taxon>
        <taxon>Cynara</taxon>
    </lineage>
</organism>